<evidence type="ECO:0000256" key="1">
    <source>
        <dbReference type="SAM" id="SignalP"/>
    </source>
</evidence>
<dbReference type="Ensembl" id="ENSPLAT00000011870.1">
    <property type="protein sequence ID" value="ENSPLAP00000021086.1"/>
    <property type="gene ID" value="ENSPLAG00000004553.1"/>
</dbReference>
<dbReference type="Proteomes" id="UP000261500">
    <property type="component" value="Unplaced"/>
</dbReference>
<feature type="chain" id="PRO_5017331980" evidence="1">
    <location>
        <begin position="17"/>
        <end position="120"/>
    </location>
</feature>
<organism evidence="2 3">
    <name type="scientific">Poecilia latipinna</name>
    <name type="common">sailfin molly</name>
    <dbReference type="NCBI Taxonomy" id="48699"/>
    <lineage>
        <taxon>Eukaryota</taxon>
        <taxon>Metazoa</taxon>
        <taxon>Chordata</taxon>
        <taxon>Craniata</taxon>
        <taxon>Vertebrata</taxon>
        <taxon>Euteleostomi</taxon>
        <taxon>Actinopterygii</taxon>
        <taxon>Neopterygii</taxon>
        <taxon>Teleostei</taxon>
        <taxon>Neoteleostei</taxon>
        <taxon>Acanthomorphata</taxon>
        <taxon>Ovalentaria</taxon>
        <taxon>Atherinomorphae</taxon>
        <taxon>Cyprinodontiformes</taxon>
        <taxon>Poeciliidae</taxon>
        <taxon>Poeciliinae</taxon>
        <taxon>Poecilia</taxon>
    </lineage>
</organism>
<dbReference type="GeneTree" id="ENSGT01150000288741"/>
<feature type="signal peptide" evidence="1">
    <location>
        <begin position="1"/>
        <end position="16"/>
    </location>
</feature>
<sequence length="120" mass="13472">MKAVFLCLCLASTACAVPFSHMHVDVLIYDNNCFYFSLILFQQTFPQYGFIKYSIPQPPGRQSVEVVCADLLLFVLCVAYSATINIFVMPAFDVNAQPSQDPLQKLQQDKPVQTSQVTKL</sequence>
<dbReference type="PROSITE" id="PS51257">
    <property type="entry name" value="PROKAR_LIPOPROTEIN"/>
    <property type="match status" value="1"/>
</dbReference>
<name>A0A3B3V833_9TELE</name>
<evidence type="ECO:0000313" key="3">
    <source>
        <dbReference type="Proteomes" id="UP000261500"/>
    </source>
</evidence>
<proteinExistence type="predicted"/>
<reference evidence="2" key="1">
    <citation type="submission" date="2025-08" db="UniProtKB">
        <authorList>
            <consortium name="Ensembl"/>
        </authorList>
    </citation>
    <scope>IDENTIFICATION</scope>
</reference>
<dbReference type="STRING" id="48699.ENSPLAP00000021086"/>
<reference evidence="2" key="2">
    <citation type="submission" date="2025-09" db="UniProtKB">
        <authorList>
            <consortium name="Ensembl"/>
        </authorList>
    </citation>
    <scope>IDENTIFICATION</scope>
</reference>
<evidence type="ECO:0000313" key="2">
    <source>
        <dbReference type="Ensembl" id="ENSPLAP00000021086.1"/>
    </source>
</evidence>
<protein>
    <submittedName>
        <fullName evidence="2">Uncharacterized protein</fullName>
    </submittedName>
</protein>
<dbReference type="AlphaFoldDB" id="A0A3B3V833"/>
<accession>A0A3B3V833</accession>
<keyword evidence="3" id="KW-1185">Reference proteome</keyword>
<keyword evidence="1" id="KW-0732">Signal</keyword>